<accession>A0A2U2J0W8</accession>
<sequence length="669" mass="75011">MPVQINLPPAFCLNPGKLIALSHRRCGNRPQAAYPYERGERTVSRGGGMFEFDKYDREAAHQPASPKISYTPFEGGRKRALLLWGEHCIECAAPDCFVSCDLYQARPDRRCRRFRFGAFKNTAFQSSSGYGAEVIFKRWAKLEARGNALLLRNEVVGLLERGIELLAPITNRIGTAGAKLLGDIRWSYLTHSLLERMNASLHRRHSPHDLPDAFVIEIYNPGTADVVLMLTMGIDRTKLTPGITAADLPRPVVAKLTLPPGYFREDIARETYAELIGSGLPFNLALTPEADEGTHLIFLSLDFVSYAQAAGGLTAKHQQRVKRPPAKCVIFDLDNTLWDGVLLEGDVTLRPAVTNVIRQLDERGILISIASKNAHDDAMERLRVFGLDQYALYPAIGWSAKSESVRQVAERLGLGLDSVIFVDDSPFERDEVSRSLPEVDVLPDSAIPTLPEHPRLQGSVTEESKRRRLMYRQSMERQTAEAALGSDYMEFLASCDIRVDIRPSEPEDFDRVAELVQRTNQLNFSGRKYQRTELEEIMLDRTAERHVIDCSDRYGSYGTVGFCLARRVDDGIRIEDLMLSCRIQGKFIENALLHHLCTRPEWCASFVEIVFNPTDRNAAAGSVLRQLGFAPAEPDLLRTDAVPGQFHPKFMTIVGTHGIQRVFWGKQIG</sequence>
<keyword evidence="2" id="KW-1185">Reference proteome</keyword>
<dbReference type="EMBL" id="QFFF01000001">
    <property type="protein sequence ID" value="PWG01972.1"/>
    <property type="molecule type" value="Genomic_DNA"/>
</dbReference>
<protein>
    <submittedName>
        <fullName evidence="1">FkbH domain-containing protein</fullName>
    </submittedName>
</protein>
<dbReference type="Proteomes" id="UP000245916">
    <property type="component" value="Unassembled WGS sequence"/>
</dbReference>
<reference evidence="1 2" key="1">
    <citation type="submission" date="2018-05" db="EMBL/GenBank/DDBJ databases">
        <title>Genome of Sphingosinicella humi QZX222.</title>
        <authorList>
            <person name="Qiao Z."/>
            <person name="Wang G."/>
        </authorList>
    </citation>
    <scope>NUCLEOTIDE SEQUENCE [LARGE SCALE GENOMIC DNA]</scope>
    <source>
        <strain evidence="1 2">QZX222</strain>
    </source>
</reference>
<dbReference type="NCBIfam" id="TIGR01686">
    <property type="entry name" value="FkbH"/>
    <property type="match status" value="1"/>
</dbReference>
<dbReference type="SUPFAM" id="SSF56784">
    <property type="entry name" value="HAD-like"/>
    <property type="match status" value="1"/>
</dbReference>
<dbReference type="InterPro" id="IPR036412">
    <property type="entry name" value="HAD-like_sf"/>
</dbReference>
<dbReference type="InterPro" id="IPR010033">
    <property type="entry name" value="HAD_SF_ppase_IIIC"/>
</dbReference>
<dbReference type="InterPro" id="IPR023214">
    <property type="entry name" value="HAD_sf"/>
</dbReference>
<dbReference type="AlphaFoldDB" id="A0A2U2J0W8"/>
<name>A0A2U2J0W8_9SPHN</name>
<dbReference type="Gene3D" id="3.40.50.1000">
    <property type="entry name" value="HAD superfamily/HAD-like"/>
    <property type="match status" value="1"/>
</dbReference>
<proteinExistence type="predicted"/>
<dbReference type="SUPFAM" id="SSF55729">
    <property type="entry name" value="Acyl-CoA N-acyltransferases (Nat)"/>
    <property type="match status" value="1"/>
</dbReference>
<dbReference type="InterPro" id="IPR010037">
    <property type="entry name" value="FkbH_domain"/>
</dbReference>
<comment type="caution">
    <text evidence="1">The sequence shown here is derived from an EMBL/GenBank/DDBJ whole genome shotgun (WGS) entry which is preliminary data.</text>
</comment>
<evidence type="ECO:0000313" key="2">
    <source>
        <dbReference type="Proteomes" id="UP000245916"/>
    </source>
</evidence>
<dbReference type="InterPro" id="IPR016181">
    <property type="entry name" value="Acyl_CoA_acyltransferase"/>
</dbReference>
<dbReference type="NCBIfam" id="TIGR01681">
    <property type="entry name" value="HAD-SF-IIIC"/>
    <property type="match status" value="1"/>
</dbReference>
<gene>
    <name evidence="1" type="ORF">DF286_03140</name>
</gene>
<organism evidence="1 2">
    <name type="scientific">Allosphingosinicella humi</name>
    <dbReference type="NCBI Taxonomy" id="2068657"/>
    <lineage>
        <taxon>Bacteria</taxon>
        <taxon>Pseudomonadati</taxon>
        <taxon>Pseudomonadota</taxon>
        <taxon>Alphaproteobacteria</taxon>
        <taxon>Sphingomonadales</taxon>
        <taxon>Sphingomonadaceae</taxon>
        <taxon>Allosphingosinicella</taxon>
    </lineage>
</organism>
<dbReference type="Gene3D" id="3.40.630.30">
    <property type="match status" value="1"/>
</dbReference>
<evidence type="ECO:0000313" key="1">
    <source>
        <dbReference type="EMBL" id="PWG01972.1"/>
    </source>
</evidence>